<keyword evidence="4 15" id="KW-0812">Transmembrane</keyword>
<keyword evidence="6" id="KW-0029">Amino-acid transport</keyword>
<keyword evidence="3" id="KW-0813">Transport</keyword>
<evidence type="ECO:0000256" key="12">
    <source>
        <dbReference type="ARBA" id="ARBA00023201"/>
    </source>
</evidence>
<sequence>MYSSYNNFRNNVYRDAIIISILDTLTSILAGCIIFAVLGSMALQMNIHIDEVIKEQGLGLAFIIYPQALS</sequence>
<dbReference type="GO" id="GO:0005283">
    <property type="term" value="F:amino acid:sodium symporter activity"/>
    <property type="evidence" value="ECO:0007669"/>
    <property type="project" value="TreeGrafter"/>
</dbReference>
<evidence type="ECO:0000256" key="11">
    <source>
        <dbReference type="ARBA" id="ARBA00023180"/>
    </source>
</evidence>
<keyword evidence="5" id="KW-0769">Symport</keyword>
<evidence type="ECO:0000256" key="3">
    <source>
        <dbReference type="ARBA" id="ARBA00022448"/>
    </source>
</evidence>
<comment type="caution">
    <text evidence="16">The sequence shown here is derived from an EMBL/GenBank/DDBJ whole genome shotgun (WGS) entry which is preliminary data.</text>
</comment>
<evidence type="ECO:0000256" key="10">
    <source>
        <dbReference type="ARBA" id="ARBA00023136"/>
    </source>
</evidence>
<keyword evidence="8" id="KW-0915">Sodium</keyword>
<reference evidence="16 17" key="1">
    <citation type="journal article" date="2018" name="Gigascience">
        <title>Genomes of trombidid mites reveal novel predicted allergens and laterally-transferred genes associated with secondary metabolism.</title>
        <authorList>
            <person name="Dong X."/>
            <person name="Chaisiri K."/>
            <person name="Xia D."/>
            <person name="Armstrong S.D."/>
            <person name="Fang Y."/>
            <person name="Donnelly M.J."/>
            <person name="Kadowaki T."/>
            <person name="McGarry J.W."/>
            <person name="Darby A.C."/>
            <person name="Makepeace B.L."/>
        </authorList>
    </citation>
    <scope>NUCLEOTIDE SEQUENCE [LARGE SCALE GENOMIC DNA]</scope>
    <source>
        <strain evidence="16">UoL-WK</strain>
    </source>
</reference>
<dbReference type="PANTHER" id="PTHR11616">
    <property type="entry name" value="SODIUM/CHLORIDE DEPENDENT TRANSPORTER"/>
    <property type="match status" value="1"/>
</dbReference>
<feature type="non-terminal residue" evidence="16">
    <location>
        <position position="70"/>
    </location>
</feature>
<organism evidence="16 17">
    <name type="scientific">Dinothrombium tinctorium</name>
    <dbReference type="NCBI Taxonomy" id="1965070"/>
    <lineage>
        <taxon>Eukaryota</taxon>
        <taxon>Metazoa</taxon>
        <taxon>Ecdysozoa</taxon>
        <taxon>Arthropoda</taxon>
        <taxon>Chelicerata</taxon>
        <taxon>Arachnida</taxon>
        <taxon>Acari</taxon>
        <taxon>Acariformes</taxon>
        <taxon>Trombidiformes</taxon>
        <taxon>Prostigmata</taxon>
        <taxon>Anystina</taxon>
        <taxon>Parasitengona</taxon>
        <taxon>Trombidioidea</taxon>
        <taxon>Trombidiidae</taxon>
        <taxon>Dinothrombium</taxon>
    </lineage>
</organism>
<evidence type="ECO:0000256" key="7">
    <source>
        <dbReference type="ARBA" id="ARBA00022989"/>
    </source>
</evidence>
<dbReference type="GO" id="GO:0089718">
    <property type="term" value="P:amino acid import across plasma membrane"/>
    <property type="evidence" value="ECO:0007669"/>
    <property type="project" value="TreeGrafter"/>
</dbReference>
<keyword evidence="9" id="KW-0406">Ion transport</keyword>
<dbReference type="PROSITE" id="PS50267">
    <property type="entry name" value="NA_NEUROTRAN_SYMP_3"/>
    <property type="match status" value="1"/>
</dbReference>
<comment type="similarity">
    <text evidence="2">Belongs to the sodium:neurotransmitter symporter (SNF) (TC 2.A.22) family.</text>
</comment>
<evidence type="ECO:0000256" key="9">
    <source>
        <dbReference type="ARBA" id="ARBA00023065"/>
    </source>
</evidence>
<evidence type="ECO:0000256" key="8">
    <source>
        <dbReference type="ARBA" id="ARBA00023053"/>
    </source>
</evidence>
<dbReference type="AlphaFoldDB" id="A0A3S3PCB6"/>
<dbReference type="PANTHER" id="PTHR11616:SF321">
    <property type="entry name" value="SODIUM-DEPENDENT NUTRIENT AMINO ACID TRANSPORTER 1-RELATED"/>
    <property type="match status" value="1"/>
</dbReference>
<gene>
    <name evidence="16" type="ORF">B4U79_15235</name>
</gene>
<evidence type="ECO:0000256" key="5">
    <source>
        <dbReference type="ARBA" id="ARBA00022847"/>
    </source>
</evidence>
<keyword evidence="10 15" id="KW-0472">Membrane</keyword>
<dbReference type="GO" id="GO:0015179">
    <property type="term" value="F:L-amino acid transmembrane transporter activity"/>
    <property type="evidence" value="ECO:0007669"/>
    <property type="project" value="TreeGrafter"/>
</dbReference>
<comment type="function">
    <text evidence="13">Unusual broad substrate spectrum amino acid:sodium cotransporter that promotes absorption of the D isomers of essential amino acids. Neutral amino acids are the preferred substrates, especially methionine and phenylalanine.</text>
</comment>
<keyword evidence="12" id="KW-0739">Sodium transport</keyword>
<dbReference type="SUPFAM" id="SSF161070">
    <property type="entry name" value="SNF-like"/>
    <property type="match status" value="1"/>
</dbReference>
<evidence type="ECO:0000256" key="4">
    <source>
        <dbReference type="ARBA" id="ARBA00022692"/>
    </source>
</evidence>
<name>A0A3S3PCB6_9ACAR</name>
<evidence type="ECO:0000256" key="15">
    <source>
        <dbReference type="SAM" id="Phobius"/>
    </source>
</evidence>
<evidence type="ECO:0000256" key="1">
    <source>
        <dbReference type="ARBA" id="ARBA00004141"/>
    </source>
</evidence>
<dbReference type="EMBL" id="NCKU01001349">
    <property type="protein sequence ID" value="RWS12349.1"/>
    <property type="molecule type" value="Genomic_DNA"/>
</dbReference>
<evidence type="ECO:0000313" key="16">
    <source>
        <dbReference type="EMBL" id="RWS12349.1"/>
    </source>
</evidence>
<dbReference type="InterPro" id="IPR000175">
    <property type="entry name" value="Na/ntran_symport"/>
</dbReference>
<dbReference type="GO" id="GO:0005886">
    <property type="term" value="C:plasma membrane"/>
    <property type="evidence" value="ECO:0007669"/>
    <property type="project" value="TreeGrafter"/>
</dbReference>
<keyword evidence="11" id="KW-0325">Glycoprotein</keyword>
<keyword evidence="17" id="KW-1185">Reference proteome</keyword>
<comment type="subcellular location">
    <subcellularLocation>
        <location evidence="1">Membrane</location>
        <topology evidence="1">Multi-pass membrane protein</topology>
    </subcellularLocation>
</comment>
<evidence type="ECO:0000256" key="2">
    <source>
        <dbReference type="ARBA" id="ARBA00006459"/>
    </source>
</evidence>
<evidence type="ECO:0000256" key="14">
    <source>
        <dbReference type="ARBA" id="ARBA00040215"/>
    </source>
</evidence>
<proteinExistence type="inferred from homology"/>
<dbReference type="InterPro" id="IPR037272">
    <property type="entry name" value="SNS_sf"/>
</dbReference>
<accession>A0A3S3PCB6</accession>
<dbReference type="Proteomes" id="UP000285301">
    <property type="component" value="Unassembled WGS sequence"/>
</dbReference>
<keyword evidence="7 15" id="KW-1133">Transmembrane helix</keyword>
<protein>
    <recommendedName>
        <fullName evidence="14">Sodium-dependent nutrient amino acid transporter 1</fullName>
    </recommendedName>
</protein>
<feature type="transmembrane region" description="Helical" evidence="15">
    <location>
        <begin position="16"/>
        <end position="38"/>
    </location>
</feature>
<evidence type="ECO:0000256" key="6">
    <source>
        <dbReference type="ARBA" id="ARBA00022970"/>
    </source>
</evidence>
<evidence type="ECO:0000256" key="13">
    <source>
        <dbReference type="ARBA" id="ARBA00037785"/>
    </source>
</evidence>
<evidence type="ECO:0000313" key="17">
    <source>
        <dbReference type="Proteomes" id="UP000285301"/>
    </source>
</evidence>
<dbReference type="Pfam" id="PF00209">
    <property type="entry name" value="SNF"/>
    <property type="match status" value="1"/>
</dbReference>
<dbReference type="OrthoDB" id="6581954at2759"/>